<dbReference type="SUPFAM" id="SSF47413">
    <property type="entry name" value="lambda repressor-like DNA-binding domains"/>
    <property type="match status" value="1"/>
</dbReference>
<keyword evidence="1" id="KW-0238">DNA-binding</keyword>
<reference evidence="2" key="2">
    <citation type="submission" date="2020-08" db="EMBL/GenBank/DDBJ databases">
        <authorList>
            <person name="Chen M."/>
            <person name="Teng W."/>
            <person name="Zhao L."/>
            <person name="Hu C."/>
            <person name="Zhou Y."/>
            <person name="Han B."/>
            <person name="Song L."/>
            <person name="Shu W."/>
        </authorList>
    </citation>
    <scope>NUCLEOTIDE SEQUENCE</scope>
    <source>
        <strain evidence="2">FACHB-1277</strain>
    </source>
</reference>
<dbReference type="InterPro" id="IPR013430">
    <property type="entry name" value="Toxin_antidote_HigA"/>
</dbReference>
<accession>A0A926Z6V5</accession>
<evidence type="ECO:0000313" key="3">
    <source>
        <dbReference type="Proteomes" id="UP000631421"/>
    </source>
</evidence>
<sequence length="100" mass="11540">MENTLLRNPHVGEILQYEFLEELDISADSLAESLRLPYLSMQQIIQGKAPMTADVDLRLCRYFGLSDGYFLRLHYAYELMEAKRNLGDILRQIVPIAALH</sequence>
<dbReference type="NCBIfam" id="TIGR02607">
    <property type="entry name" value="antidote_HigA"/>
    <property type="match status" value="1"/>
</dbReference>
<dbReference type="PANTHER" id="PTHR36924:SF1">
    <property type="entry name" value="ANTITOXIN HIGA-1"/>
    <property type="match status" value="1"/>
</dbReference>
<dbReference type="EMBL" id="JACJPY010000045">
    <property type="protein sequence ID" value="MBD2151203.1"/>
    <property type="molecule type" value="Genomic_DNA"/>
</dbReference>
<dbReference type="InterPro" id="IPR001387">
    <property type="entry name" value="Cro/C1-type_HTH"/>
</dbReference>
<dbReference type="AlphaFoldDB" id="A0A926Z6V5"/>
<reference evidence="2" key="1">
    <citation type="journal article" date="2015" name="ISME J.">
        <title>Draft Genome Sequence of Streptomyces incarnatus NRRL8089, which Produces the Nucleoside Antibiotic Sinefungin.</title>
        <authorList>
            <person name="Oshima K."/>
            <person name="Hattori M."/>
            <person name="Shimizu H."/>
            <person name="Fukuda K."/>
            <person name="Nemoto M."/>
            <person name="Inagaki K."/>
            <person name="Tamura T."/>
        </authorList>
    </citation>
    <scope>NUCLEOTIDE SEQUENCE</scope>
    <source>
        <strain evidence="2">FACHB-1277</strain>
    </source>
</reference>
<dbReference type="PANTHER" id="PTHR36924">
    <property type="entry name" value="ANTITOXIN HIGA-1"/>
    <property type="match status" value="1"/>
</dbReference>
<gene>
    <name evidence="2" type="ORF">H6F44_13890</name>
</gene>
<dbReference type="GO" id="GO:0003677">
    <property type="term" value="F:DNA binding"/>
    <property type="evidence" value="ECO:0007669"/>
    <property type="project" value="UniProtKB-KW"/>
</dbReference>
<keyword evidence="3" id="KW-1185">Reference proteome</keyword>
<proteinExistence type="predicted"/>
<dbReference type="Proteomes" id="UP000631421">
    <property type="component" value="Unassembled WGS sequence"/>
</dbReference>
<dbReference type="CDD" id="cd00093">
    <property type="entry name" value="HTH_XRE"/>
    <property type="match status" value="1"/>
</dbReference>
<comment type="caution">
    <text evidence="2">The sequence shown here is derived from an EMBL/GenBank/DDBJ whole genome shotgun (WGS) entry which is preliminary data.</text>
</comment>
<dbReference type="RefSeq" id="WP_190351618.1">
    <property type="nucleotide sequence ID" value="NZ_JACJPY010000045.1"/>
</dbReference>
<protein>
    <submittedName>
        <fullName evidence="2">HigA family addiction module antidote protein</fullName>
    </submittedName>
</protein>
<evidence type="ECO:0000256" key="1">
    <source>
        <dbReference type="ARBA" id="ARBA00023125"/>
    </source>
</evidence>
<name>A0A926Z6V5_9CYAN</name>
<evidence type="ECO:0000313" key="2">
    <source>
        <dbReference type="EMBL" id="MBD2151203.1"/>
    </source>
</evidence>
<dbReference type="Gene3D" id="1.10.260.40">
    <property type="entry name" value="lambda repressor-like DNA-binding domains"/>
    <property type="match status" value="1"/>
</dbReference>
<organism evidence="2 3">
    <name type="scientific">Pseudanabaena cinerea FACHB-1277</name>
    <dbReference type="NCBI Taxonomy" id="2949581"/>
    <lineage>
        <taxon>Bacteria</taxon>
        <taxon>Bacillati</taxon>
        <taxon>Cyanobacteriota</taxon>
        <taxon>Cyanophyceae</taxon>
        <taxon>Pseudanabaenales</taxon>
        <taxon>Pseudanabaenaceae</taxon>
        <taxon>Pseudanabaena</taxon>
        <taxon>Pseudanabaena cinerea</taxon>
    </lineage>
</organism>
<dbReference type="InterPro" id="IPR010982">
    <property type="entry name" value="Lambda_DNA-bd_dom_sf"/>
</dbReference>